<dbReference type="SMART" id="SM01130">
    <property type="entry name" value="DHDPS"/>
    <property type="match status" value="1"/>
</dbReference>
<reference evidence="5" key="1">
    <citation type="submission" date="2021-01" db="EMBL/GenBank/DDBJ databases">
        <title>Whole genome shotgun sequence of Actinocatenispora rupis NBRC 107355.</title>
        <authorList>
            <person name="Komaki H."/>
            <person name="Tamura T."/>
        </authorList>
    </citation>
    <scope>NUCLEOTIDE SEQUENCE</scope>
    <source>
        <strain evidence="5">NBRC 107355</strain>
    </source>
</reference>
<evidence type="ECO:0000256" key="3">
    <source>
        <dbReference type="PIRNR" id="PIRNR001365"/>
    </source>
</evidence>
<dbReference type="PANTHER" id="PTHR12128:SF66">
    <property type="entry name" value="4-HYDROXY-2-OXOGLUTARATE ALDOLASE, MITOCHONDRIAL"/>
    <property type="match status" value="1"/>
</dbReference>
<dbReference type="AlphaFoldDB" id="A0A8J3ND99"/>
<evidence type="ECO:0000256" key="2">
    <source>
        <dbReference type="ARBA" id="ARBA00023239"/>
    </source>
</evidence>
<keyword evidence="6" id="KW-1185">Reference proteome</keyword>
<comment type="caution">
    <text evidence="5">The sequence shown here is derived from an EMBL/GenBank/DDBJ whole genome shotgun (WGS) entry which is preliminary data.</text>
</comment>
<evidence type="ECO:0000313" key="5">
    <source>
        <dbReference type="EMBL" id="GID11264.1"/>
    </source>
</evidence>
<dbReference type="GO" id="GO:0008840">
    <property type="term" value="F:4-hydroxy-tetrahydrodipicolinate synthase activity"/>
    <property type="evidence" value="ECO:0007669"/>
    <property type="project" value="TreeGrafter"/>
</dbReference>
<dbReference type="Pfam" id="PF00701">
    <property type="entry name" value="DHDPS"/>
    <property type="match status" value="1"/>
</dbReference>
<accession>A0A8J3ND99</accession>
<dbReference type="CDD" id="cd00408">
    <property type="entry name" value="DHDPS-like"/>
    <property type="match status" value="1"/>
</dbReference>
<feature type="binding site" evidence="4">
    <location>
        <position position="209"/>
    </location>
    <ligand>
        <name>pyruvate</name>
        <dbReference type="ChEBI" id="CHEBI:15361"/>
    </ligand>
</feature>
<gene>
    <name evidence="5" type="ORF">Aru02nite_21530</name>
</gene>
<evidence type="ECO:0000313" key="6">
    <source>
        <dbReference type="Proteomes" id="UP000612808"/>
    </source>
</evidence>
<protein>
    <submittedName>
        <fullName evidence="5">Dihydrodipicolinate synthase family protein</fullName>
    </submittedName>
</protein>
<dbReference type="PRINTS" id="PR00146">
    <property type="entry name" value="DHPICSNTHASE"/>
</dbReference>
<dbReference type="InterPro" id="IPR002220">
    <property type="entry name" value="DapA-like"/>
</dbReference>
<organism evidence="5 6">
    <name type="scientific">Actinocatenispora rupis</name>
    <dbReference type="NCBI Taxonomy" id="519421"/>
    <lineage>
        <taxon>Bacteria</taxon>
        <taxon>Bacillati</taxon>
        <taxon>Actinomycetota</taxon>
        <taxon>Actinomycetes</taxon>
        <taxon>Micromonosporales</taxon>
        <taxon>Micromonosporaceae</taxon>
        <taxon>Actinocatenispora</taxon>
    </lineage>
</organism>
<dbReference type="RefSeq" id="WP_203657214.1">
    <property type="nucleotide sequence ID" value="NZ_BAAAZM010000006.1"/>
</dbReference>
<comment type="similarity">
    <text evidence="1 3">Belongs to the DapA family.</text>
</comment>
<dbReference type="EMBL" id="BOMB01000012">
    <property type="protein sequence ID" value="GID11264.1"/>
    <property type="molecule type" value="Genomic_DNA"/>
</dbReference>
<dbReference type="Gene3D" id="3.20.20.70">
    <property type="entry name" value="Aldolase class I"/>
    <property type="match status" value="1"/>
</dbReference>
<dbReference type="PIRSF" id="PIRSF001365">
    <property type="entry name" value="DHDPS"/>
    <property type="match status" value="1"/>
</dbReference>
<dbReference type="SUPFAM" id="SSF51569">
    <property type="entry name" value="Aldolase"/>
    <property type="match status" value="1"/>
</dbReference>
<dbReference type="InterPro" id="IPR013785">
    <property type="entry name" value="Aldolase_TIM"/>
</dbReference>
<keyword evidence="2 3" id="KW-0456">Lyase</keyword>
<dbReference type="Proteomes" id="UP000612808">
    <property type="component" value="Unassembled WGS sequence"/>
</dbReference>
<dbReference type="PANTHER" id="PTHR12128">
    <property type="entry name" value="DIHYDRODIPICOLINATE SYNTHASE"/>
    <property type="match status" value="1"/>
</dbReference>
<proteinExistence type="inferred from homology"/>
<name>A0A8J3ND99_9ACTN</name>
<dbReference type="GO" id="GO:0005829">
    <property type="term" value="C:cytosol"/>
    <property type="evidence" value="ECO:0007669"/>
    <property type="project" value="TreeGrafter"/>
</dbReference>
<evidence type="ECO:0000256" key="1">
    <source>
        <dbReference type="ARBA" id="ARBA00007592"/>
    </source>
</evidence>
<evidence type="ECO:0000256" key="4">
    <source>
        <dbReference type="PIRSR" id="PIRSR001365-2"/>
    </source>
</evidence>
<sequence length="305" mass="31840">MRSGDTRGLIPVLATPFAANGDLDADGLRRLVEFQQWCGVDGVAVFGFASEGFTLTAGERDTILRVTDKELAPDAPLVAGVNATATRPAVEQALACADAGASALMVIPPYQVKPSAAQIVDFYGSVAAESGLPVMVQDAPGSTGVTMPVDLITELSTLDGVTAVKIEPQPTVPKIGAVVDATDPDFLVLGGQNALFALDEYERGAVGTMPACEFADALAAVLRDADRAGFDRLLPLIRFGLQPGLAWSVHKHVLVRRGVLDSPAVRSPARDADPGTLAALDRILADLRLPAWTPGQAAPDRTLPQ</sequence>